<reference evidence="2" key="1">
    <citation type="journal article" date="2010" name="BMC Genomics">
        <title>Genomes of three tomato pathogens within the Ralstonia solanacearum species complex reveal significant evolutionary divergence.</title>
        <authorList>
            <person name="Remenant B."/>
            <person name="Coupat-Goutaland B."/>
            <person name="Guidot A."/>
            <person name="Cellier G."/>
            <person name="Wicker E."/>
            <person name="Allen C."/>
            <person name="Fegan M."/>
            <person name="Pruvost O."/>
            <person name="Elbaz M."/>
            <person name="Calteau A."/>
            <person name="Salvignol G."/>
            <person name="Mornico D."/>
            <person name="Mangenot S."/>
            <person name="Barbe V."/>
            <person name="Medigue C."/>
            <person name="Prior P."/>
        </authorList>
    </citation>
    <scope>NUCLEOTIDE SEQUENCE [LARGE SCALE GENOMIC DNA]</scope>
    <source>
        <strain evidence="2">CFBP2957</strain>
        <plasmid evidence="2">RCFBPv3_mp</plasmid>
    </source>
</reference>
<reference evidence="2" key="2">
    <citation type="submission" date="2010-02" db="EMBL/GenBank/DDBJ databases">
        <authorList>
            <person name="Genoscope - CEA"/>
        </authorList>
    </citation>
    <scope>NUCLEOTIDE SEQUENCE</scope>
    <source>
        <strain evidence="2">CFBP2957</strain>
        <plasmid evidence="2">RCFBPv3_mp</plasmid>
    </source>
</reference>
<dbReference type="AlphaFoldDB" id="D8P416"/>
<gene>
    <name evidence="2" type="ORF">RCFBP_mp20226</name>
</gene>
<keyword evidence="2" id="KW-0614">Plasmid</keyword>
<accession>D8P416</accession>
<sequence>MFIGAQERSSMSRKLGAERLMPEEWRDDLEALDLEIVRLGGHLPGQTAGAGGDPARAGQRCARLPQCP</sequence>
<name>D8P416_RALSL</name>
<geneLocation type="plasmid" evidence="2">
    <name>RCFBPv3_mp</name>
</geneLocation>
<organism evidence="2">
    <name type="scientific">Ralstonia solanacearum CFBP2957</name>
    <dbReference type="NCBI Taxonomy" id="859656"/>
    <lineage>
        <taxon>Bacteria</taxon>
        <taxon>Pseudomonadati</taxon>
        <taxon>Pseudomonadota</taxon>
        <taxon>Betaproteobacteria</taxon>
        <taxon>Burkholderiales</taxon>
        <taxon>Burkholderiaceae</taxon>
        <taxon>Ralstonia</taxon>
        <taxon>Ralstonia solanacearum species complex</taxon>
    </lineage>
</organism>
<evidence type="ECO:0000313" key="2">
    <source>
        <dbReference type="EMBL" id="CBJ53652.1"/>
    </source>
</evidence>
<protein>
    <submittedName>
        <fullName evidence="2">Uncharacterized protein</fullName>
    </submittedName>
</protein>
<evidence type="ECO:0000256" key="1">
    <source>
        <dbReference type="SAM" id="MobiDB-lite"/>
    </source>
</evidence>
<dbReference type="EMBL" id="FP885907">
    <property type="protein sequence ID" value="CBJ53652.1"/>
    <property type="molecule type" value="Genomic_DNA"/>
</dbReference>
<feature type="region of interest" description="Disordered" evidence="1">
    <location>
        <begin position="45"/>
        <end position="68"/>
    </location>
</feature>
<proteinExistence type="predicted"/>